<evidence type="ECO:0000256" key="1">
    <source>
        <dbReference type="SAM" id="SignalP"/>
    </source>
</evidence>
<proteinExistence type="predicted"/>
<reference evidence="2 3" key="1">
    <citation type="journal article" date="2021" name="Int. J. Syst. Evol. Microbiol.">
        <title>Reticulibacter mediterranei gen. nov., sp. nov., within the new family Reticulibacteraceae fam. nov., and Ktedonospora formicarum gen. nov., sp. nov., Ktedonobacter robiniae sp. nov., Dictyobacter formicarum sp. nov. and Dictyobacter arantiisoli sp. nov., belonging to the class Ktedonobacteria.</title>
        <authorList>
            <person name="Yabe S."/>
            <person name="Zheng Y."/>
            <person name="Wang C.M."/>
            <person name="Sakai Y."/>
            <person name="Abe K."/>
            <person name="Yokota A."/>
            <person name="Donadio S."/>
            <person name="Cavaletti L."/>
            <person name="Monciardini P."/>
        </authorList>
    </citation>
    <scope>NUCLEOTIDE SEQUENCE [LARGE SCALE GENOMIC DNA]</scope>
    <source>
        <strain evidence="2 3">SOSP1-30</strain>
    </source>
</reference>
<dbReference type="Proteomes" id="UP000654345">
    <property type="component" value="Unassembled WGS sequence"/>
</dbReference>
<gene>
    <name evidence="2" type="ORF">KSB_39430</name>
</gene>
<evidence type="ECO:0000313" key="3">
    <source>
        <dbReference type="Proteomes" id="UP000654345"/>
    </source>
</evidence>
<keyword evidence="1" id="KW-0732">Signal</keyword>
<accession>A0ABQ3URP3</accession>
<dbReference type="RefSeq" id="WP_201372051.1">
    <property type="nucleotide sequence ID" value="NZ_BNJG01000001.1"/>
</dbReference>
<protein>
    <recommendedName>
        <fullName evidence="4">Lactococcin 972 family bacteriocin</fullName>
    </recommendedName>
</protein>
<feature type="signal peptide" evidence="1">
    <location>
        <begin position="1"/>
        <end position="33"/>
    </location>
</feature>
<dbReference type="EMBL" id="BNJG01000001">
    <property type="protein sequence ID" value="GHO55468.1"/>
    <property type="molecule type" value="Genomic_DNA"/>
</dbReference>
<organism evidence="2 3">
    <name type="scientific">Ktedonobacter robiniae</name>
    <dbReference type="NCBI Taxonomy" id="2778365"/>
    <lineage>
        <taxon>Bacteria</taxon>
        <taxon>Bacillati</taxon>
        <taxon>Chloroflexota</taxon>
        <taxon>Ktedonobacteria</taxon>
        <taxon>Ktedonobacterales</taxon>
        <taxon>Ktedonobacteraceae</taxon>
        <taxon>Ktedonobacter</taxon>
    </lineage>
</organism>
<evidence type="ECO:0000313" key="2">
    <source>
        <dbReference type="EMBL" id="GHO55468.1"/>
    </source>
</evidence>
<comment type="caution">
    <text evidence="2">The sequence shown here is derived from an EMBL/GenBank/DDBJ whole genome shotgun (WGS) entry which is preliminary data.</text>
</comment>
<name>A0ABQ3URP3_9CHLR</name>
<evidence type="ECO:0008006" key="4">
    <source>
        <dbReference type="Google" id="ProtNLM"/>
    </source>
</evidence>
<sequence length="84" mass="9010">MALSTLRKAVCLVMLSGVVAVALLFGSIHTASAASRTPTKAQTHATAQWGGGIGSSIGSSYSVSYSYNINHSFYRTCWYGCHYW</sequence>
<keyword evidence="3" id="KW-1185">Reference proteome</keyword>
<feature type="chain" id="PRO_5045871622" description="Lactococcin 972 family bacteriocin" evidence="1">
    <location>
        <begin position="34"/>
        <end position="84"/>
    </location>
</feature>